<dbReference type="AlphaFoldDB" id="A0A3S9Y9F6"/>
<proteinExistence type="predicted"/>
<evidence type="ECO:0008006" key="3">
    <source>
        <dbReference type="Google" id="ProtNLM"/>
    </source>
</evidence>
<reference evidence="1 2" key="1">
    <citation type="submission" date="2018-04" db="EMBL/GenBank/DDBJ databases">
        <title>Complete genome sequences of Streptomyces lydicus strain WYEC and characterization of antagonistic properties of biological control agents.</title>
        <authorList>
            <person name="Mariita R.M."/>
            <person name="Sello J.K."/>
        </authorList>
    </citation>
    <scope>NUCLEOTIDE SEQUENCE [LARGE SCALE GENOMIC DNA]</scope>
    <source>
        <strain evidence="1 2">WYEC 108</strain>
    </source>
</reference>
<evidence type="ECO:0000313" key="1">
    <source>
        <dbReference type="EMBL" id="AZS71590.1"/>
    </source>
</evidence>
<gene>
    <name evidence="1" type="ORF">DDE74_12055</name>
</gene>
<evidence type="ECO:0000313" key="2">
    <source>
        <dbReference type="Proteomes" id="UP000275579"/>
    </source>
</evidence>
<dbReference type="EMBL" id="CP029042">
    <property type="protein sequence ID" value="AZS71590.1"/>
    <property type="molecule type" value="Genomic_DNA"/>
</dbReference>
<name>A0A3S9Y9F6_9ACTN</name>
<sequence length="108" mass="11402">MPDGFSVDLDALRKAASGIRTTLDAMATKKVSDIDAPEGAFGHDELAAAVVDFCDRWNIGVSHLASDGAEVSDRLNHCVKSYEKTEQHIQLSAQGILQSSSGKDPGAS</sequence>
<dbReference type="Proteomes" id="UP000275579">
    <property type="component" value="Chromosome"/>
</dbReference>
<accession>A0A3S9Y9F6</accession>
<organism evidence="1 2">
    <name type="scientific">Streptomyces lydicus</name>
    <dbReference type="NCBI Taxonomy" id="47763"/>
    <lineage>
        <taxon>Bacteria</taxon>
        <taxon>Bacillati</taxon>
        <taxon>Actinomycetota</taxon>
        <taxon>Actinomycetes</taxon>
        <taxon>Kitasatosporales</taxon>
        <taxon>Streptomycetaceae</taxon>
        <taxon>Streptomyces</taxon>
    </lineage>
</organism>
<protein>
    <recommendedName>
        <fullName evidence="3">ESX-1 secretion-associated protein</fullName>
    </recommendedName>
</protein>